<comment type="similarity">
    <text evidence="1">Belongs to the RRM TRSPAP family.</text>
</comment>
<dbReference type="PROSITE" id="PS50102">
    <property type="entry name" value="RRM"/>
    <property type="match status" value="2"/>
</dbReference>
<feature type="domain" description="RRM" evidence="5">
    <location>
        <begin position="8"/>
        <end position="89"/>
    </location>
</feature>
<dbReference type="InterPro" id="IPR035979">
    <property type="entry name" value="RBD_domain_sf"/>
</dbReference>
<evidence type="ECO:0000259" key="5">
    <source>
        <dbReference type="PROSITE" id="PS50102"/>
    </source>
</evidence>
<evidence type="ECO:0000313" key="7">
    <source>
        <dbReference type="Proteomes" id="UP001168990"/>
    </source>
</evidence>
<comment type="caution">
    <text evidence="6">The sequence shown here is derived from an EMBL/GenBank/DDBJ whole genome shotgun (WGS) entry which is preliminary data.</text>
</comment>
<dbReference type="SMART" id="SM00360">
    <property type="entry name" value="RRM"/>
    <property type="match status" value="2"/>
</dbReference>
<dbReference type="InterPro" id="IPR000504">
    <property type="entry name" value="RRM_dom"/>
</dbReference>
<feature type="domain" description="RRM" evidence="5">
    <location>
        <begin position="101"/>
        <end position="180"/>
    </location>
</feature>
<dbReference type="InterPro" id="IPR012677">
    <property type="entry name" value="Nucleotide-bd_a/b_plait_sf"/>
</dbReference>
<evidence type="ECO:0000256" key="4">
    <source>
        <dbReference type="PROSITE-ProRule" id="PRU00176"/>
    </source>
</evidence>
<dbReference type="FunFam" id="3.30.70.330:FF:000159">
    <property type="entry name" value="tRNA selenocysteine 1-associated protein 1"/>
    <property type="match status" value="1"/>
</dbReference>
<dbReference type="PANTHER" id="PTHR37457">
    <property type="entry name" value="TRNA SELENOCYSTEINE 1-ASSOCIATED PROTEIN 1-RELATED"/>
    <property type="match status" value="1"/>
</dbReference>
<evidence type="ECO:0000256" key="3">
    <source>
        <dbReference type="ARBA" id="ARBA00033477"/>
    </source>
</evidence>
<gene>
    <name evidence="6" type="ORF">PV328_001704</name>
</gene>
<dbReference type="Proteomes" id="UP001168990">
    <property type="component" value="Unassembled WGS sequence"/>
</dbReference>
<dbReference type="EMBL" id="JAQQBS010000001">
    <property type="protein sequence ID" value="KAK0177675.1"/>
    <property type="molecule type" value="Genomic_DNA"/>
</dbReference>
<evidence type="ECO:0000256" key="1">
    <source>
        <dbReference type="ARBA" id="ARBA00008920"/>
    </source>
</evidence>
<sequence>MSGPMVLCQLWMGGLEPYMTESFVMNAFHKMGEQPQTVKVMRNRYTGEPAGYCFVHFPTDEMALDAMHKLNGKVIPGSNPAVRFRLNHASTTGKPVADREFSIWVGDLSTDVDDYSLYRAFAAKYNSIRTAKVILDSSGFSKGYGFVRFANEEEQKNSLVAMNGYRGLGTKSLKICNAVPRPWNKLAGSTPPQMSSSDYSSTNISTEGYNYYDTSSYWNSYSAWQQGYYESEPTADGYGNYVSEQKPEEDDLELIEHSVPADVDKHNRDVIEQDYNLWDALESSKWIPCDTLELCY</sequence>
<keyword evidence="7" id="KW-1185">Reference proteome</keyword>
<dbReference type="CDD" id="cd12610">
    <property type="entry name" value="RRM1_SECp43"/>
    <property type="match status" value="1"/>
</dbReference>
<reference evidence="6" key="1">
    <citation type="journal article" date="2023" name="bioRxiv">
        <title>Scaffold-level genome assemblies of two parasitoid biocontrol wasps reveal the parthenogenesis mechanism and an associated novel virus.</title>
        <authorList>
            <person name="Inwood S."/>
            <person name="Skelly J."/>
            <person name="Guhlin J."/>
            <person name="Harrop T."/>
            <person name="Goldson S."/>
            <person name="Dearden P."/>
        </authorList>
    </citation>
    <scope>NUCLEOTIDE SEQUENCE</scope>
    <source>
        <strain evidence="6">Irish</strain>
        <tissue evidence="6">Whole body</tissue>
    </source>
</reference>
<dbReference type="InterPro" id="IPR040434">
    <property type="entry name" value="TSAP1"/>
</dbReference>
<dbReference type="SUPFAM" id="SSF54928">
    <property type="entry name" value="RNA-binding domain, RBD"/>
    <property type="match status" value="1"/>
</dbReference>
<organism evidence="6 7">
    <name type="scientific">Microctonus aethiopoides</name>
    <dbReference type="NCBI Taxonomy" id="144406"/>
    <lineage>
        <taxon>Eukaryota</taxon>
        <taxon>Metazoa</taxon>
        <taxon>Ecdysozoa</taxon>
        <taxon>Arthropoda</taxon>
        <taxon>Hexapoda</taxon>
        <taxon>Insecta</taxon>
        <taxon>Pterygota</taxon>
        <taxon>Neoptera</taxon>
        <taxon>Endopterygota</taxon>
        <taxon>Hymenoptera</taxon>
        <taxon>Apocrita</taxon>
        <taxon>Ichneumonoidea</taxon>
        <taxon>Braconidae</taxon>
        <taxon>Euphorinae</taxon>
        <taxon>Microctonus</taxon>
    </lineage>
</organism>
<reference evidence="6" key="2">
    <citation type="submission" date="2023-03" db="EMBL/GenBank/DDBJ databases">
        <authorList>
            <person name="Inwood S.N."/>
            <person name="Skelly J.G."/>
            <person name="Guhlin J."/>
            <person name="Harrop T.W.R."/>
            <person name="Goldson S.G."/>
            <person name="Dearden P.K."/>
        </authorList>
    </citation>
    <scope>NUCLEOTIDE SEQUENCE</scope>
    <source>
        <strain evidence="6">Irish</strain>
        <tissue evidence="6">Whole body</tissue>
    </source>
</reference>
<dbReference type="PANTHER" id="PTHR37457:SF3">
    <property type="entry name" value="TRNA SELENOCYSTEINE-ASSOCIATED PROTEIN 1"/>
    <property type="match status" value="1"/>
</dbReference>
<dbReference type="Gene3D" id="3.30.70.330">
    <property type="match status" value="2"/>
</dbReference>
<keyword evidence="2 4" id="KW-0694">RNA-binding</keyword>
<name>A0AA39FXI8_9HYME</name>
<accession>A0AA39FXI8</accession>
<evidence type="ECO:0000256" key="2">
    <source>
        <dbReference type="ARBA" id="ARBA00022884"/>
    </source>
</evidence>
<dbReference type="Pfam" id="PF00076">
    <property type="entry name" value="RRM_1"/>
    <property type="match status" value="2"/>
</dbReference>
<proteinExistence type="inferred from homology"/>
<protein>
    <recommendedName>
        <fullName evidence="3">tRNA selenocysteine-associated protein 1</fullName>
    </recommendedName>
</protein>
<dbReference type="AlphaFoldDB" id="A0AA39FXI8"/>
<dbReference type="GO" id="GO:0003723">
    <property type="term" value="F:RNA binding"/>
    <property type="evidence" value="ECO:0007669"/>
    <property type="project" value="UniProtKB-UniRule"/>
</dbReference>
<evidence type="ECO:0000313" key="6">
    <source>
        <dbReference type="EMBL" id="KAK0177675.1"/>
    </source>
</evidence>